<evidence type="ECO:0000256" key="3">
    <source>
        <dbReference type="ARBA" id="ARBA00022942"/>
    </source>
</evidence>
<dbReference type="STRING" id="75913.A0A0K0F492"/>
<dbReference type="WBParaSite" id="SVE_0362800.1">
    <property type="protein sequence ID" value="SVE_0362800.1"/>
    <property type="gene ID" value="SVE_0362800"/>
</dbReference>
<organism evidence="8 9">
    <name type="scientific">Strongyloides venezuelensis</name>
    <name type="common">Threadworm</name>
    <dbReference type="NCBI Taxonomy" id="75913"/>
    <lineage>
        <taxon>Eukaryota</taxon>
        <taxon>Metazoa</taxon>
        <taxon>Ecdysozoa</taxon>
        <taxon>Nematoda</taxon>
        <taxon>Chromadorea</taxon>
        <taxon>Rhabditida</taxon>
        <taxon>Tylenchina</taxon>
        <taxon>Panagrolaimomorpha</taxon>
        <taxon>Strongyloidoidea</taxon>
        <taxon>Strongyloididae</taxon>
        <taxon>Strongyloides</taxon>
    </lineage>
</organism>
<dbReference type="GO" id="GO:0019773">
    <property type="term" value="C:proteasome core complex, alpha-subunit complex"/>
    <property type="evidence" value="ECO:0007669"/>
    <property type="project" value="UniProtKB-UniRule"/>
</dbReference>
<evidence type="ECO:0000256" key="6">
    <source>
        <dbReference type="RuleBase" id="RU000551"/>
    </source>
</evidence>
<dbReference type="NCBIfam" id="NF003075">
    <property type="entry name" value="PRK03996.1"/>
    <property type="match status" value="1"/>
</dbReference>
<dbReference type="CDD" id="cd03755">
    <property type="entry name" value="proteasome_alpha_type_7"/>
    <property type="match status" value="1"/>
</dbReference>
<evidence type="ECO:0000256" key="1">
    <source>
        <dbReference type="ARBA" id="ARBA00002000"/>
    </source>
</evidence>
<dbReference type="Pfam" id="PF00227">
    <property type="entry name" value="Proteasome"/>
    <property type="match status" value="1"/>
</dbReference>
<comment type="similarity">
    <text evidence="5 6">Belongs to the peptidase T1A family.</text>
</comment>
<dbReference type="InterPro" id="IPR029055">
    <property type="entry name" value="Ntn_hydrolases_N"/>
</dbReference>
<dbReference type="PANTHER" id="PTHR11599">
    <property type="entry name" value="PROTEASOME SUBUNIT ALPHA/BETA"/>
    <property type="match status" value="1"/>
</dbReference>
<dbReference type="AlphaFoldDB" id="A0A0K0F492"/>
<evidence type="ECO:0000256" key="5">
    <source>
        <dbReference type="PROSITE-ProRule" id="PRU00808"/>
    </source>
</evidence>
<dbReference type="SUPFAM" id="SSF56235">
    <property type="entry name" value="N-terminal nucleophile aminohydrolases (Ntn hydrolases)"/>
    <property type="match status" value="1"/>
</dbReference>
<dbReference type="InterPro" id="IPR001353">
    <property type="entry name" value="Proteasome_sua/b"/>
</dbReference>
<feature type="domain" description="Proteasome alpha-type subunits" evidence="7">
    <location>
        <begin position="4"/>
        <end position="26"/>
    </location>
</feature>
<dbReference type="GO" id="GO:0005634">
    <property type="term" value="C:nucleus"/>
    <property type="evidence" value="ECO:0007669"/>
    <property type="project" value="UniProtKB-SubCell"/>
</dbReference>
<protein>
    <recommendedName>
        <fullName evidence="6">Proteasome subunit alpha type</fullName>
    </recommendedName>
</protein>
<evidence type="ECO:0000256" key="4">
    <source>
        <dbReference type="ARBA" id="ARBA00026071"/>
    </source>
</evidence>
<evidence type="ECO:0000313" key="9">
    <source>
        <dbReference type="WBParaSite" id="SVE_0362800.1"/>
    </source>
</evidence>
<proteinExistence type="inferred from homology"/>
<name>A0A0K0F492_STRVS</name>
<sequence>MQRYDRAITIFSPDGHLFQVDYAQEAVKKGATALGVKGKDCIVIGVEKKSIPALQDDRTIRKIHKIDEHVMIAFAGLSADARVLVDYARLECQTYKMTLEDPVTVAYIARFLANTKQRFTQSPGRRPFGISMLVGGFDFDGTPRLYKTEPSGTYYEYLANSTGRGEKPVREYLEEHYNEENVKDEAATLKLVVNALSQVVQSGAQNIEIAVMKYDPKASHHTSHRILPVEEVEQLLKVVESERAAAEAASKTKKQ</sequence>
<dbReference type="InterPro" id="IPR023332">
    <property type="entry name" value="Proteasome_alpha-type"/>
</dbReference>
<keyword evidence="8" id="KW-1185">Reference proteome</keyword>
<dbReference type="GO" id="GO:0006511">
    <property type="term" value="P:ubiquitin-dependent protein catabolic process"/>
    <property type="evidence" value="ECO:0007669"/>
    <property type="project" value="InterPro"/>
</dbReference>
<comment type="subunit">
    <text evidence="6">The 20S proteasome core is composed of 28 subunits that are arranged in four stacked rings, resulting in a barrel-shaped structure. The two end rings are each formed by seven alpha subunits, and the two central rings are each formed by seven beta subunits.</text>
</comment>
<evidence type="ECO:0000259" key="7">
    <source>
        <dbReference type="PROSITE" id="PS00388"/>
    </source>
</evidence>
<dbReference type="InterPro" id="IPR000426">
    <property type="entry name" value="Proteasome_asu_N"/>
</dbReference>
<evidence type="ECO:0000313" key="8">
    <source>
        <dbReference type="Proteomes" id="UP000035680"/>
    </source>
</evidence>
<accession>A0A0K0F492</accession>
<dbReference type="GO" id="GO:0005737">
    <property type="term" value="C:cytoplasm"/>
    <property type="evidence" value="ECO:0007669"/>
    <property type="project" value="UniProtKB-SubCell"/>
</dbReference>
<dbReference type="Proteomes" id="UP000035680">
    <property type="component" value="Unassembled WGS sequence"/>
</dbReference>
<dbReference type="PROSITE" id="PS00388">
    <property type="entry name" value="PROTEASOME_ALPHA_1"/>
    <property type="match status" value="1"/>
</dbReference>
<reference evidence="8" key="1">
    <citation type="submission" date="2014-07" db="EMBL/GenBank/DDBJ databases">
        <authorList>
            <person name="Martin A.A"/>
            <person name="De Silva N."/>
        </authorList>
    </citation>
    <scope>NUCLEOTIDE SEQUENCE</scope>
</reference>
<keyword evidence="2 6" id="KW-0963">Cytoplasm</keyword>
<reference evidence="9" key="2">
    <citation type="submission" date="2015-08" db="UniProtKB">
        <authorList>
            <consortium name="WormBaseParasite"/>
        </authorList>
    </citation>
    <scope>IDENTIFICATION</scope>
</reference>
<dbReference type="SMART" id="SM00948">
    <property type="entry name" value="Proteasome_A_N"/>
    <property type="match status" value="1"/>
</dbReference>
<evidence type="ECO:0000256" key="2">
    <source>
        <dbReference type="ARBA" id="ARBA00022490"/>
    </source>
</evidence>
<keyword evidence="6" id="KW-0539">Nucleus</keyword>
<dbReference type="Gene3D" id="3.60.20.10">
    <property type="entry name" value="Glutamine Phosphoribosylpyrophosphate, subunit 1, domain 1"/>
    <property type="match status" value="1"/>
</dbReference>
<dbReference type="Pfam" id="PF10584">
    <property type="entry name" value="Proteasome_A_N"/>
    <property type="match status" value="1"/>
</dbReference>
<comment type="subunit">
    <text evidence="4">The 26S proteasome consists of a 20S proteasome core and two 19S regulatory subunits. The 20S proteasome core is composed of 28 subunits that are arranged in four stacked rings, resulting in a barrel-shaped structure. The two end rings are each formed by seven alpha subunits, and the two central rings are each formed by seven beta subunits. The catalytic chamber with the active sites is on the inside of the barrel.</text>
</comment>
<dbReference type="InterPro" id="IPR050115">
    <property type="entry name" value="Proteasome_alpha"/>
</dbReference>
<dbReference type="FunFam" id="3.60.20.10:FF:000004">
    <property type="entry name" value="Proteasome subunit alpha type-4"/>
    <property type="match status" value="1"/>
</dbReference>
<dbReference type="PROSITE" id="PS51475">
    <property type="entry name" value="PROTEASOME_ALPHA_2"/>
    <property type="match status" value="1"/>
</dbReference>
<keyword evidence="3 5" id="KW-0647">Proteasome</keyword>
<comment type="subcellular location">
    <subcellularLocation>
        <location evidence="6">Cytoplasm</location>
    </subcellularLocation>
    <subcellularLocation>
        <location evidence="6">Nucleus</location>
    </subcellularLocation>
</comment>
<comment type="function">
    <text evidence="1">The proteasome is a multicatalytic proteinase complex which is characterized by its ability to cleave peptides with Arg, Phe, Tyr, Leu, and Glu adjacent to the leaving group at neutral or slightly basic pH. The proteasome has an ATP-dependent proteolytic activity.</text>
</comment>